<dbReference type="InterPro" id="IPR001878">
    <property type="entry name" value="Znf_CCHC"/>
</dbReference>
<accession>A0A8X6NLR2</accession>
<evidence type="ECO:0000259" key="6">
    <source>
        <dbReference type="PROSITE" id="PS50158"/>
    </source>
</evidence>
<evidence type="ECO:0000256" key="5">
    <source>
        <dbReference type="PROSITE-ProRule" id="PRU00047"/>
    </source>
</evidence>
<evidence type="ECO:0000256" key="1">
    <source>
        <dbReference type="ARBA" id="ARBA00022723"/>
    </source>
</evidence>
<dbReference type="Gene3D" id="4.10.60.10">
    <property type="entry name" value="Zinc finger, CCHC-type"/>
    <property type="match status" value="2"/>
</dbReference>
<keyword evidence="4" id="KW-0862">Zinc</keyword>
<dbReference type="GO" id="GO:0003676">
    <property type="term" value="F:nucleic acid binding"/>
    <property type="evidence" value="ECO:0007669"/>
    <property type="project" value="InterPro"/>
</dbReference>
<reference evidence="7" key="1">
    <citation type="submission" date="2020-08" db="EMBL/GenBank/DDBJ databases">
        <title>Multicomponent nature underlies the extraordinary mechanical properties of spider dragline silk.</title>
        <authorList>
            <person name="Kono N."/>
            <person name="Nakamura H."/>
            <person name="Mori M."/>
            <person name="Yoshida Y."/>
            <person name="Ohtoshi R."/>
            <person name="Malay A.D."/>
            <person name="Moran D.A.P."/>
            <person name="Tomita M."/>
            <person name="Numata K."/>
            <person name="Arakawa K."/>
        </authorList>
    </citation>
    <scope>NUCLEOTIDE SEQUENCE</scope>
</reference>
<protein>
    <recommendedName>
        <fullName evidence="6">CCHC-type domain-containing protein</fullName>
    </recommendedName>
</protein>
<dbReference type="InterPro" id="IPR036875">
    <property type="entry name" value="Znf_CCHC_sf"/>
</dbReference>
<feature type="domain" description="CCHC-type" evidence="6">
    <location>
        <begin position="3"/>
        <end position="18"/>
    </location>
</feature>
<evidence type="ECO:0000313" key="8">
    <source>
        <dbReference type="Proteomes" id="UP000887013"/>
    </source>
</evidence>
<dbReference type="SMART" id="SM00343">
    <property type="entry name" value="ZnF_C2HC"/>
    <property type="match status" value="3"/>
</dbReference>
<dbReference type="PANTHER" id="PTHR47103">
    <property type="entry name" value="DNA-BINDING PROTEIN"/>
    <property type="match status" value="1"/>
</dbReference>
<dbReference type="PANTHER" id="PTHR47103:SF8">
    <property type="entry name" value="DNA-BINDING PROTEIN"/>
    <property type="match status" value="1"/>
</dbReference>
<keyword evidence="3 5" id="KW-0863">Zinc-finger</keyword>
<dbReference type="Pfam" id="PF00098">
    <property type="entry name" value="zf-CCHC"/>
    <property type="match status" value="3"/>
</dbReference>
<sequence>MLRKCYKCHKSGHFARDCSSGGDVQGGGYRGHSRSSSRVSYYNCGRSGHFALECRKSDKTCYTCGKAGHISREYNQDDRRVNC</sequence>
<feature type="domain" description="CCHC-type" evidence="6">
    <location>
        <begin position="61"/>
        <end position="73"/>
    </location>
</feature>
<dbReference type="PROSITE" id="PS50158">
    <property type="entry name" value="ZF_CCHC"/>
    <property type="match status" value="2"/>
</dbReference>
<evidence type="ECO:0000256" key="3">
    <source>
        <dbReference type="ARBA" id="ARBA00022771"/>
    </source>
</evidence>
<evidence type="ECO:0000256" key="2">
    <source>
        <dbReference type="ARBA" id="ARBA00022737"/>
    </source>
</evidence>
<evidence type="ECO:0000313" key="7">
    <source>
        <dbReference type="EMBL" id="GFT19350.1"/>
    </source>
</evidence>
<organism evidence="7 8">
    <name type="scientific">Nephila pilipes</name>
    <name type="common">Giant wood spider</name>
    <name type="synonym">Nephila maculata</name>
    <dbReference type="NCBI Taxonomy" id="299642"/>
    <lineage>
        <taxon>Eukaryota</taxon>
        <taxon>Metazoa</taxon>
        <taxon>Ecdysozoa</taxon>
        <taxon>Arthropoda</taxon>
        <taxon>Chelicerata</taxon>
        <taxon>Arachnida</taxon>
        <taxon>Araneae</taxon>
        <taxon>Araneomorphae</taxon>
        <taxon>Entelegynae</taxon>
        <taxon>Araneoidea</taxon>
        <taxon>Nephilidae</taxon>
        <taxon>Nephila</taxon>
    </lineage>
</organism>
<dbReference type="GO" id="GO:0008270">
    <property type="term" value="F:zinc ion binding"/>
    <property type="evidence" value="ECO:0007669"/>
    <property type="project" value="UniProtKB-KW"/>
</dbReference>
<keyword evidence="2" id="KW-0677">Repeat</keyword>
<dbReference type="SUPFAM" id="SSF57756">
    <property type="entry name" value="Retrovirus zinc finger-like domains"/>
    <property type="match status" value="2"/>
</dbReference>
<keyword evidence="8" id="KW-1185">Reference proteome</keyword>
<dbReference type="Proteomes" id="UP000887013">
    <property type="component" value="Unassembled WGS sequence"/>
</dbReference>
<dbReference type="AlphaFoldDB" id="A0A8X6NLR2"/>
<evidence type="ECO:0000256" key="4">
    <source>
        <dbReference type="ARBA" id="ARBA00022833"/>
    </source>
</evidence>
<gene>
    <name evidence="7" type="ORF">NPIL_48581</name>
</gene>
<dbReference type="EMBL" id="BMAW01010563">
    <property type="protein sequence ID" value="GFT19350.1"/>
    <property type="molecule type" value="Genomic_DNA"/>
</dbReference>
<name>A0A8X6NLR2_NEPPI</name>
<proteinExistence type="predicted"/>
<keyword evidence="1" id="KW-0479">Metal-binding</keyword>
<comment type="caution">
    <text evidence="7">The sequence shown here is derived from an EMBL/GenBank/DDBJ whole genome shotgun (WGS) entry which is preliminary data.</text>
</comment>
<dbReference type="OrthoDB" id="6509069at2759"/>